<comment type="caution">
    <text evidence="8">The sequence shown here is derived from an EMBL/GenBank/DDBJ whole genome shotgun (WGS) entry which is preliminary data.</text>
</comment>
<dbReference type="Proteomes" id="UP000663832">
    <property type="component" value="Unassembled WGS sequence"/>
</dbReference>
<feature type="transmembrane region" description="Helical" evidence="6">
    <location>
        <begin position="195"/>
        <end position="213"/>
    </location>
</feature>
<comment type="subcellular location">
    <subcellularLocation>
        <location evidence="1">Membrane</location>
        <topology evidence="1">Multi-pass membrane protein</topology>
    </subcellularLocation>
</comment>
<feature type="compositionally biased region" description="Low complexity" evidence="5">
    <location>
        <begin position="89"/>
        <end position="104"/>
    </location>
</feature>
<dbReference type="Pfam" id="PF14378">
    <property type="entry name" value="PAP2_3"/>
    <property type="match status" value="1"/>
</dbReference>
<evidence type="ECO:0000256" key="6">
    <source>
        <dbReference type="SAM" id="Phobius"/>
    </source>
</evidence>
<evidence type="ECO:0000256" key="2">
    <source>
        <dbReference type="ARBA" id="ARBA00022692"/>
    </source>
</evidence>
<feature type="transmembrane region" description="Helical" evidence="6">
    <location>
        <begin position="384"/>
        <end position="402"/>
    </location>
</feature>
<dbReference type="InterPro" id="IPR026841">
    <property type="entry name" value="Aur1/Ipt1"/>
</dbReference>
<dbReference type="Gene3D" id="1.20.144.10">
    <property type="entry name" value="Phosphatidic acid phosphatase type 2/haloperoxidase"/>
    <property type="match status" value="1"/>
</dbReference>
<dbReference type="EMBL" id="CAJNOM010000134">
    <property type="protein sequence ID" value="CAF1114222.1"/>
    <property type="molecule type" value="Genomic_DNA"/>
</dbReference>
<feature type="region of interest" description="Disordered" evidence="5">
    <location>
        <begin position="83"/>
        <end position="112"/>
    </location>
</feature>
<keyword evidence="9" id="KW-1185">Reference proteome</keyword>
<name>A0A814Q4U1_9BILA</name>
<evidence type="ECO:0000256" key="1">
    <source>
        <dbReference type="ARBA" id="ARBA00004141"/>
    </source>
</evidence>
<dbReference type="PANTHER" id="PTHR31310:SF7">
    <property type="entry name" value="PA-PHOSPHATASE RELATED-FAMILY PROTEIN DDB_G0268928"/>
    <property type="match status" value="1"/>
</dbReference>
<dbReference type="InterPro" id="IPR052185">
    <property type="entry name" value="IPC_Synthase-Related"/>
</dbReference>
<feature type="transmembrane region" description="Helical" evidence="6">
    <location>
        <begin position="318"/>
        <end position="336"/>
    </location>
</feature>
<feature type="transmembrane region" description="Helical" evidence="6">
    <location>
        <begin position="286"/>
        <end position="306"/>
    </location>
</feature>
<proteinExistence type="predicted"/>
<accession>A0A814Q4U1</accession>
<feature type="transmembrane region" description="Helical" evidence="6">
    <location>
        <begin position="169"/>
        <end position="189"/>
    </location>
</feature>
<dbReference type="GO" id="GO:0016020">
    <property type="term" value="C:membrane"/>
    <property type="evidence" value="ECO:0007669"/>
    <property type="project" value="UniProtKB-SubCell"/>
</dbReference>
<evidence type="ECO:0000256" key="3">
    <source>
        <dbReference type="ARBA" id="ARBA00022989"/>
    </source>
</evidence>
<keyword evidence="4 6" id="KW-0472">Membrane</keyword>
<organism evidence="8 9">
    <name type="scientific">Adineta steineri</name>
    <dbReference type="NCBI Taxonomy" id="433720"/>
    <lineage>
        <taxon>Eukaryota</taxon>
        <taxon>Metazoa</taxon>
        <taxon>Spiralia</taxon>
        <taxon>Gnathifera</taxon>
        <taxon>Rotifera</taxon>
        <taxon>Eurotatoria</taxon>
        <taxon>Bdelloidea</taxon>
        <taxon>Adinetida</taxon>
        <taxon>Adinetidae</taxon>
        <taxon>Adineta</taxon>
    </lineage>
</organism>
<keyword evidence="2 6" id="KW-0812">Transmembrane</keyword>
<feature type="transmembrane region" description="Helical" evidence="6">
    <location>
        <begin position="409"/>
        <end position="427"/>
    </location>
</feature>
<dbReference type="AlphaFoldDB" id="A0A814Q4U1"/>
<evidence type="ECO:0000256" key="4">
    <source>
        <dbReference type="ARBA" id="ARBA00023136"/>
    </source>
</evidence>
<evidence type="ECO:0000313" key="8">
    <source>
        <dbReference type="EMBL" id="CAF1114222.1"/>
    </source>
</evidence>
<reference evidence="8" key="1">
    <citation type="submission" date="2021-02" db="EMBL/GenBank/DDBJ databases">
        <authorList>
            <person name="Nowell W R."/>
        </authorList>
    </citation>
    <scope>NUCLEOTIDE SEQUENCE</scope>
</reference>
<dbReference type="CDD" id="cd03386">
    <property type="entry name" value="PAP2_Aur1_like"/>
    <property type="match status" value="1"/>
</dbReference>
<feature type="transmembrane region" description="Helical" evidence="6">
    <location>
        <begin position="433"/>
        <end position="454"/>
    </location>
</feature>
<feature type="domain" description="Inositolphosphotransferase Aur1/Ipt1" evidence="7">
    <location>
        <begin position="278"/>
        <end position="449"/>
    </location>
</feature>
<evidence type="ECO:0000259" key="7">
    <source>
        <dbReference type="Pfam" id="PF14378"/>
    </source>
</evidence>
<evidence type="ECO:0000256" key="5">
    <source>
        <dbReference type="SAM" id="MobiDB-lite"/>
    </source>
</evidence>
<protein>
    <recommendedName>
        <fullName evidence="7">Inositolphosphotransferase Aur1/Ipt1 domain-containing protein</fullName>
    </recommendedName>
</protein>
<feature type="transmembrane region" description="Helical" evidence="6">
    <location>
        <begin position="220"/>
        <end position="237"/>
    </location>
</feature>
<dbReference type="OrthoDB" id="5784at2759"/>
<gene>
    <name evidence="8" type="ORF">QVE165_LOCUS21022</name>
</gene>
<keyword evidence="3 6" id="KW-1133">Transmembrane helix</keyword>
<sequence>MRFYNPLYTRKWTKMFSPVSTFVTQLSKQLGLQTLFFGKDLSNEFLINTDTMPNGHVNKSTPNNNDSNSLSTFFSSINFSFRPRSPSKTSYGKQSRQSSSSKTTKFYKKNRNQNIKQTENNSIYHQLNIHTINDENNNNKTLNETNQNSVIINIPPETSSQSNDDTDKFIFTFEHFLWILILTLCYFTWFIFIAGISIIHIVLYSIIIFLYFLSDRTRRFALAILVYLTYLLLYDALHLVPNYTVSKVHILDVYLIEKKFFGIYKNGHLMTLNEYFRLNHIPILDIISGLCYLSWIPIPVAYSLYLYRYKSKRDYADFAFTFLLTNICGFVVYYIIPAAPPWYIELYGFNMNMKAPGSPAGFIHFDQITGIKIFSSMYSKNANVFAAIPSLHAAYPTITVLYGSLSKKLWLHIGFVFFTFGVWFSAVYSGHHYVIDVLAGGTCAVTAYTLYRLISRIPTINRLLVAYSKLI</sequence>
<dbReference type="PANTHER" id="PTHR31310">
    <property type="match status" value="1"/>
</dbReference>
<evidence type="ECO:0000313" key="9">
    <source>
        <dbReference type="Proteomes" id="UP000663832"/>
    </source>
</evidence>